<evidence type="ECO:0000256" key="1">
    <source>
        <dbReference type="ARBA" id="ARBA00023015"/>
    </source>
</evidence>
<dbReference type="CDD" id="cd06124">
    <property type="entry name" value="cupin_NimR-like_N"/>
    <property type="match status" value="1"/>
</dbReference>
<name>A0A1S8YI26_9GAMM</name>
<dbReference type="InterPro" id="IPR003313">
    <property type="entry name" value="AraC-bd"/>
</dbReference>
<dbReference type="InterPro" id="IPR011051">
    <property type="entry name" value="RmlC_Cupin_sf"/>
</dbReference>
<evidence type="ECO:0000256" key="3">
    <source>
        <dbReference type="ARBA" id="ARBA00023163"/>
    </source>
</evidence>
<sequence length="254" mass="28169">MAWLDATTAFDPDRLGKPVVGIQSELGNHDSGLHCHRMAQMLFTRQGCVRITLNDGALLCLLPPTRAAWIPAGISHRAEMKNSVAYRSVWFQPEAYPALPDAPAILNVSALLRELLERIAQSPWETCWQQAPALHLAALCRAEICAAGHEPMMLPLPKDKRLAALSANELPPVLRQFAAGCGASEKTISRIFRRDTGMSYQQWRQQWRLMKAVELLATGHRITDSAQALGFASDSAFVYFFRTMTGQTPGQYLP</sequence>
<dbReference type="GO" id="GO:0043565">
    <property type="term" value="F:sequence-specific DNA binding"/>
    <property type="evidence" value="ECO:0007669"/>
    <property type="project" value="InterPro"/>
</dbReference>
<accession>A0A1S8YI26</accession>
<evidence type="ECO:0000256" key="2">
    <source>
        <dbReference type="ARBA" id="ARBA00023125"/>
    </source>
</evidence>
<dbReference type="GO" id="GO:0003700">
    <property type="term" value="F:DNA-binding transcription factor activity"/>
    <property type="evidence" value="ECO:0007669"/>
    <property type="project" value="InterPro"/>
</dbReference>
<evidence type="ECO:0000313" key="5">
    <source>
        <dbReference type="EMBL" id="OON38729.1"/>
    </source>
</evidence>
<dbReference type="SMART" id="SM00342">
    <property type="entry name" value="HTH_ARAC"/>
    <property type="match status" value="1"/>
</dbReference>
<keyword evidence="6" id="KW-1185">Reference proteome</keyword>
<organism evidence="5 6">
    <name type="scientific">Izhakiella australiensis</name>
    <dbReference type="NCBI Taxonomy" id="1926881"/>
    <lineage>
        <taxon>Bacteria</taxon>
        <taxon>Pseudomonadati</taxon>
        <taxon>Pseudomonadota</taxon>
        <taxon>Gammaproteobacteria</taxon>
        <taxon>Enterobacterales</taxon>
        <taxon>Erwiniaceae</taxon>
        <taxon>Izhakiella</taxon>
    </lineage>
</organism>
<keyword evidence="3" id="KW-0804">Transcription</keyword>
<protein>
    <submittedName>
        <fullName evidence="5">AraC family transcriptional regulator</fullName>
    </submittedName>
</protein>
<dbReference type="InterPro" id="IPR018060">
    <property type="entry name" value="HTH_AraC"/>
</dbReference>
<dbReference type="Pfam" id="PF02311">
    <property type="entry name" value="AraC_binding"/>
    <property type="match status" value="1"/>
</dbReference>
<dbReference type="EMBL" id="MRUL01000013">
    <property type="protein sequence ID" value="OON38729.1"/>
    <property type="molecule type" value="Genomic_DNA"/>
</dbReference>
<feature type="domain" description="HTH araC/xylS-type" evidence="4">
    <location>
        <begin position="174"/>
        <end position="254"/>
    </location>
</feature>
<dbReference type="InterPro" id="IPR018062">
    <property type="entry name" value="HTH_AraC-typ_CS"/>
</dbReference>
<evidence type="ECO:0000313" key="6">
    <source>
        <dbReference type="Proteomes" id="UP000190667"/>
    </source>
</evidence>
<dbReference type="Proteomes" id="UP000190667">
    <property type="component" value="Unassembled WGS sequence"/>
</dbReference>
<reference evidence="5 6" key="1">
    <citation type="submission" date="2016-12" db="EMBL/GenBank/DDBJ databases">
        <title>Izhakiella australiana sp. nov. of genus Izhakiella isolated from Australian desert.</title>
        <authorList>
            <person name="Ji M."/>
        </authorList>
    </citation>
    <scope>NUCLEOTIDE SEQUENCE [LARGE SCALE GENOMIC DNA]</scope>
    <source>
        <strain evidence="5 6">D4N98</strain>
    </source>
</reference>
<evidence type="ECO:0000259" key="4">
    <source>
        <dbReference type="PROSITE" id="PS01124"/>
    </source>
</evidence>
<dbReference type="RefSeq" id="WP_078003826.1">
    <property type="nucleotide sequence ID" value="NZ_MRUL01000013.1"/>
</dbReference>
<dbReference type="SUPFAM" id="SSF51182">
    <property type="entry name" value="RmlC-like cupins"/>
    <property type="match status" value="1"/>
</dbReference>
<gene>
    <name evidence="5" type="ORF">BTJ39_16695</name>
</gene>
<dbReference type="OrthoDB" id="5949386at2"/>
<dbReference type="AlphaFoldDB" id="A0A1S8YI26"/>
<dbReference type="PROSITE" id="PS00041">
    <property type="entry name" value="HTH_ARAC_FAMILY_1"/>
    <property type="match status" value="1"/>
</dbReference>
<keyword evidence="1" id="KW-0805">Transcription regulation</keyword>
<keyword evidence="2" id="KW-0238">DNA-binding</keyword>
<dbReference type="Gene3D" id="1.10.10.60">
    <property type="entry name" value="Homeodomain-like"/>
    <property type="match status" value="2"/>
</dbReference>
<dbReference type="Pfam" id="PF12833">
    <property type="entry name" value="HTH_18"/>
    <property type="match status" value="1"/>
</dbReference>
<proteinExistence type="predicted"/>
<dbReference type="STRING" id="1926881.BTJ39_16695"/>
<comment type="caution">
    <text evidence="5">The sequence shown here is derived from an EMBL/GenBank/DDBJ whole genome shotgun (WGS) entry which is preliminary data.</text>
</comment>
<dbReference type="PANTHER" id="PTHR11019">
    <property type="entry name" value="HTH-TYPE TRANSCRIPTIONAL REGULATOR NIMR"/>
    <property type="match status" value="1"/>
</dbReference>
<dbReference type="InterPro" id="IPR009057">
    <property type="entry name" value="Homeodomain-like_sf"/>
</dbReference>
<dbReference type="PANTHER" id="PTHR11019:SF159">
    <property type="entry name" value="TRANSCRIPTIONAL REGULATOR-RELATED"/>
    <property type="match status" value="1"/>
</dbReference>
<dbReference type="PROSITE" id="PS01124">
    <property type="entry name" value="HTH_ARAC_FAMILY_2"/>
    <property type="match status" value="1"/>
</dbReference>
<dbReference type="SUPFAM" id="SSF46689">
    <property type="entry name" value="Homeodomain-like"/>
    <property type="match status" value="1"/>
</dbReference>